<keyword evidence="5" id="KW-1185">Reference proteome</keyword>
<sequence>MTRSYVIVLATLLTLIGAATFLYKWQVLGFPLSDDQETPTWIVETSINFDSGPGSIKVNLQIPTLTPGFGRLDEYAVSKNYGFGVNYVGTGREAQWTVRRARGPQTLYYRIVVFEDPDANQSDITPPFPLPPVINEPLKTAVEVVVDIVREHSADVPSFTSELLRLANDPSPNPNIELLLADANSRDDFVQRMTTVLAAARIPARMIRGIELADQQREAELIPWLEIHDGDRWRHFNPANGEEMLPGRYLIWWRGSEPLVNIEGGNNVEASFAVQKYYLDTMDIAKKQAATGKSVLVDFSLLSLPIKAQAVYSVILMIPLGALIVVLMRNVVGIDTFGTFMPVLIALSFRETQLLRGIVLFTLLVALGLSIRFLLERLRLLLVPRLSAVLTIVVLLMLFISILSHKLGMETGLSVALFPMVIIAMTIERMSVVWEERGPGDAMRSAMGSLIVAVVAYLCMGFDWLEHAIFTFPELLLIVLAVLVLLGRYTGYRMTELKRFRVLGETP</sequence>
<dbReference type="SUPFAM" id="SSF54001">
    <property type="entry name" value="Cysteine proteinases"/>
    <property type="match status" value="1"/>
</dbReference>
<dbReference type="AlphaFoldDB" id="A0A193LHQ6"/>
<dbReference type="InterPro" id="IPR025838">
    <property type="entry name" value="Transglut_i_TM"/>
</dbReference>
<feature type="domain" description="7 transmembrane helices usually fused to an inactive transglutaminase" evidence="3">
    <location>
        <begin position="258"/>
        <end position="503"/>
    </location>
</feature>
<feature type="transmembrane region" description="Helical" evidence="1">
    <location>
        <begin position="471"/>
        <end position="491"/>
    </location>
</feature>
<proteinExistence type="predicted"/>
<protein>
    <recommendedName>
        <fullName evidence="6">Gonadoliberin III</fullName>
    </recommendedName>
</protein>
<dbReference type="Pfam" id="PF14400">
    <property type="entry name" value="Transglut_i_TM"/>
    <property type="match status" value="1"/>
</dbReference>
<name>A0A193LHQ6_9GAMM</name>
<dbReference type="Proteomes" id="UP000092695">
    <property type="component" value="Chromosome"/>
</dbReference>
<dbReference type="InterPro" id="IPR025840">
    <property type="entry name" value="7TM_transglut"/>
</dbReference>
<evidence type="ECO:0008006" key="6">
    <source>
        <dbReference type="Google" id="ProtNLM"/>
    </source>
</evidence>
<evidence type="ECO:0000256" key="1">
    <source>
        <dbReference type="SAM" id="Phobius"/>
    </source>
</evidence>
<feature type="transmembrane region" description="Helical" evidence="1">
    <location>
        <begin position="354"/>
        <end position="375"/>
    </location>
</feature>
<evidence type="ECO:0000313" key="5">
    <source>
        <dbReference type="Proteomes" id="UP000092695"/>
    </source>
</evidence>
<accession>A0A193LHQ6</accession>
<dbReference type="STRING" id="1548547.BA177_12800"/>
<evidence type="ECO:0000259" key="2">
    <source>
        <dbReference type="Pfam" id="PF14400"/>
    </source>
</evidence>
<dbReference type="KEGG" id="woc:BA177_12800"/>
<dbReference type="EMBL" id="CP016268">
    <property type="protein sequence ID" value="ANO51963.1"/>
    <property type="molecule type" value="Genomic_DNA"/>
</dbReference>
<feature type="transmembrane region" description="Helical" evidence="1">
    <location>
        <begin position="446"/>
        <end position="465"/>
    </location>
</feature>
<keyword evidence="1" id="KW-0812">Transmembrane</keyword>
<feature type="transmembrane region" description="Helical" evidence="1">
    <location>
        <begin position="6"/>
        <end position="23"/>
    </location>
</feature>
<gene>
    <name evidence="4" type="ORF">BA177_12800</name>
</gene>
<evidence type="ECO:0000313" key="4">
    <source>
        <dbReference type="EMBL" id="ANO51963.1"/>
    </source>
</evidence>
<feature type="transmembrane region" description="Helical" evidence="1">
    <location>
        <begin position="415"/>
        <end position="434"/>
    </location>
</feature>
<reference evidence="4 5" key="1">
    <citation type="submission" date="2016-06" db="EMBL/GenBank/DDBJ databases">
        <title>Complete genome sequence of a deep-branching marine Gamma Proteobacterium Woeseia oceani type strain XK5.</title>
        <authorList>
            <person name="Mu D."/>
            <person name="Du Z."/>
        </authorList>
    </citation>
    <scope>NUCLEOTIDE SEQUENCE [LARGE SCALE GENOMIC DNA]</scope>
    <source>
        <strain evidence="4 5">XK5</strain>
    </source>
</reference>
<feature type="transmembrane region" description="Helical" evidence="1">
    <location>
        <begin position="310"/>
        <end position="334"/>
    </location>
</feature>
<keyword evidence="1" id="KW-1133">Transmembrane helix</keyword>
<dbReference type="InterPro" id="IPR038765">
    <property type="entry name" value="Papain-like_cys_pep_sf"/>
</dbReference>
<feature type="domain" description="Inactive transglutaminase fused to 7 transmembrane helices" evidence="2">
    <location>
        <begin position="23"/>
        <end position="182"/>
    </location>
</feature>
<dbReference type="Pfam" id="PF14402">
    <property type="entry name" value="7TM_transglut"/>
    <property type="match status" value="1"/>
</dbReference>
<evidence type="ECO:0000259" key="3">
    <source>
        <dbReference type="Pfam" id="PF14402"/>
    </source>
</evidence>
<feature type="transmembrane region" description="Helical" evidence="1">
    <location>
        <begin position="382"/>
        <end position="403"/>
    </location>
</feature>
<organism evidence="4 5">
    <name type="scientific">Woeseia oceani</name>
    <dbReference type="NCBI Taxonomy" id="1548547"/>
    <lineage>
        <taxon>Bacteria</taxon>
        <taxon>Pseudomonadati</taxon>
        <taxon>Pseudomonadota</taxon>
        <taxon>Gammaproteobacteria</taxon>
        <taxon>Woeseiales</taxon>
        <taxon>Woeseiaceae</taxon>
        <taxon>Woeseia</taxon>
    </lineage>
</organism>
<dbReference type="RefSeq" id="WP_068616802.1">
    <property type="nucleotide sequence ID" value="NZ_CP016268.1"/>
</dbReference>
<keyword evidence="1" id="KW-0472">Membrane</keyword>
<dbReference type="OrthoDB" id="253840at2"/>